<dbReference type="Pfam" id="PF02210">
    <property type="entry name" value="Laminin_G_2"/>
    <property type="match status" value="1"/>
</dbReference>
<dbReference type="SMART" id="SM00282">
    <property type="entry name" value="LamG"/>
    <property type="match status" value="1"/>
</dbReference>
<dbReference type="CDD" id="cd00110">
    <property type="entry name" value="LamG"/>
    <property type="match status" value="1"/>
</dbReference>
<comment type="caution">
    <text evidence="1">Lacks conserved residue(s) required for the propagation of feature annotation.</text>
</comment>
<dbReference type="InterPro" id="IPR050372">
    <property type="entry name" value="Neurexin-related_CASP"/>
</dbReference>
<dbReference type="EMBL" id="FR904667">
    <property type="protein sequence ID" value="CDQ69404.1"/>
    <property type="molecule type" value="Genomic_DNA"/>
</dbReference>
<dbReference type="PANTHER" id="PTHR15036:SF47">
    <property type="entry name" value="LAMININ SUBUNIT ALPHA-4"/>
    <property type="match status" value="1"/>
</dbReference>
<feature type="domain" description="Laminin G" evidence="2">
    <location>
        <begin position="6"/>
        <end position="188"/>
    </location>
</feature>
<gene>
    <name evidence="3" type="ORF">GSONMT00024688001</name>
</gene>
<protein>
    <recommendedName>
        <fullName evidence="2">Laminin G domain-containing protein</fullName>
    </recommendedName>
</protein>
<dbReference type="Gene3D" id="2.60.120.200">
    <property type="match status" value="1"/>
</dbReference>
<dbReference type="STRING" id="8022.A0A060WWG3"/>
<organism evidence="3 4">
    <name type="scientific">Oncorhynchus mykiss</name>
    <name type="common">Rainbow trout</name>
    <name type="synonym">Salmo gairdneri</name>
    <dbReference type="NCBI Taxonomy" id="8022"/>
    <lineage>
        <taxon>Eukaryota</taxon>
        <taxon>Metazoa</taxon>
        <taxon>Chordata</taxon>
        <taxon>Craniata</taxon>
        <taxon>Vertebrata</taxon>
        <taxon>Euteleostomi</taxon>
        <taxon>Actinopterygii</taxon>
        <taxon>Neopterygii</taxon>
        <taxon>Teleostei</taxon>
        <taxon>Protacanthopterygii</taxon>
        <taxon>Salmoniformes</taxon>
        <taxon>Salmonidae</taxon>
        <taxon>Salmoninae</taxon>
        <taxon>Oncorhynchus</taxon>
    </lineage>
</organism>
<evidence type="ECO:0000313" key="4">
    <source>
        <dbReference type="Proteomes" id="UP000193380"/>
    </source>
</evidence>
<dbReference type="Proteomes" id="UP000193380">
    <property type="component" value="Unassembled WGS sequence"/>
</dbReference>
<dbReference type="PROSITE" id="PS50025">
    <property type="entry name" value="LAM_G_DOMAIN"/>
    <property type="match status" value="1"/>
</dbReference>
<dbReference type="SUPFAM" id="SSF49899">
    <property type="entry name" value="Concanavalin A-like lectins/glucanases"/>
    <property type="match status" value="1"/>
</dbReference>
<sequence>MCMMKMRIITTMRLMMMSFPDDSFVVGSSFEVVFDIRPRSLTGVLLHAGDSSRPRRGPSTGHHLSLYMHRGEVVARVNNGAGEFNVSVQPKQPLCDGMFHRVAVIKRNNVVEMHVDTEGDHKIGPSSSSSTLTKDPLYVGGIPETSMHLTLPVTESFEGCIQNMKINEDPVSFEKLSGVFGPVNLRECPADRQHAHIQY</sequence>
<evidence type="ECO:0000256" key="1">
    <source>
        <dbReference type="PROSITE-ProRule" id="PRU00122"/>
    </source>
</evidence>
<proteinExistence type="predicted"/>
<dbReference type="PaxDb" id="8022-A0A060WWG3"/>
<reference evidence="3" key="2">
    <citation type="submission" date="2014-03" db="EMBL/GenBank/DDBJ databases">
        <authorList>
            <person name="Genoscope - CEA"/>
        </authorList>
    </citation>
    <scope>NUCLEOTIDE SEQUENCE</scope>
</reference>
<accession>A0A060WWG3</accession>
<dbReference type="InterPro" id="IPR001791">
    <property type="entry name" value="Laminin_G"/>
</dbReference>
<dbReference type="InterPro" id="IPR013320">
    <property type="entry name" value="ConA-like_dom_sf"/>
</dbReference>
<reference evidence="3" key="1">
    <citation type="journal article" date="2014" name="Nat. Commun.">
        <title>The rainbow trout genome provides novel insights into evolution after whole-genome duplication in vertebrates.</title>
        <authorList>
            <person name="Berthelot C."/>
            <person name="Brunet F."/>
            <person name="Chalopin D."/>
            <person name="Juanchich A."/>
            <person name="Bernard M."/>
            <person name="Noel B."/>
            <person name="Bento P."/>
            <person name="Da Silva C."/>
            <person name="Labadie K."/>
            <person name="Alberti A."/>
            <person name="Aury J.M."/>
            <person name="Louis A."/>
            <person name="Dehais P."/>
            <person name="Bardou P."/>
            <person name="Montfort J."/>
            <person name="Klopp C."/>
            <person name="Cabau C."/>
            <person name="Gaspin C."/>
            <person name="Thorgaard G.H."/>
            <person name="Boussaha M."/>
            <person name="Quillet E."/>
            <person name="Guyomard R."/>
            <person name="Galiana D."/>
            <person name="Bobe J."/>
            <person name="Volff J.N."/>
            <person name="Genet C."/>
            <person name="Wincker P."/>
            <person name="Jaillon O."/>
            <person name="Roest Crollius H."/>
            <person name="Guiguen Y."/>
        </authorList>
    </citation>
    <scope>NUCLEOTIDE SEQUENCE [LARGE SCALE GENOMIC DNA]</scope>
</reference>
<evidence type="ECO:0000313" key="3">
    <source>
        <dbReference type="EMBL" id="CDQ69404.1"/>
    </source>
</evidence>
<evidence type="ECO:0000259" key="2">
    <source>
        <dbReference type="PROSITE" id="PS50025"/>
    </source>
</evidence>
<dbReference type="AlphaFoldDB" id="A0A060WWG3"/>
<name>A0A060WWG3_ONCMY</name>
<dbReference type="PANTHER" id="PTHR15036">
    <property type="entry name" value="PIKACHURIN-LIKE PROTEIN"/>
    <property type="match status" value="1"/>
</dbReference>